<feature type="compositionally biased region" description="Polar residues" evidence="1">
    <location>
        <begin position="65"/>
        <end position="75"/>
    </location>
</feature>
<name>M7B401_CHEMY</name>
<keyword evidence="3" id="KW-1185">Reference proteome</keyword>
<dbReference type="Proteomes" id="UP000031443">
    <property type="component" value="Unassembled WGS sequence"/>
</dbReference>
<sequence length="75" mass="7959">MCRQLLGAALGQGRQGVCLSPAAPLTGRCPRYNPSLKDIATALGISRELRSRKADNDNPPFAAKASSSMFTDKPL</sequence>
<dbReference type="AlphaFoldDB" id="M7B401"/>
<evidence type="ECO:0000256" key="1">
    <source>
        <dbReference type="SAM" id="MobiDB-lite"/>
    </source>
</evidence>
<evidence type="ECO:0000313" key="2">
    <source>
        <dbReference type="EMBL" id="EMP26833.1"/>
    </source>
</evidence>
<reference evidence="3" key="1">
    <citation type="journal article" date="2013" name="Nat. Genet.">
        <title>The draft genomes of soft-shell turtle and green sea turtle yield insights into the development and evolution of the turtle-specific body plan.</title>
        <authorList>
            <person name="Wang Z."/>
            <person name="Pascual-Anaya J."/>
            <person name="Zadissa A."/>
            <person name="Li W."/>
            <person name="Niimura Y."/>
            <person name="Huang Z."/>
            <person name="Li C."/>
            <person name="White S."/>
            <person name="Xiong Z."/>
            <person name="Fang D."/>
            <person name="Wang B."/>
            <person name="Ming Y."/>
            <person name="Chen Y."/>
            <person name="Zheng Y."/>
            <person name="Kuraku S."/>
            <person name="Pignatelli M."/>
            <person name="Herrero J."/>
            <person name="Beal K."/>
            <person name="Nozawa M."/>
            <person name="Li Q."/>
            <person name="Wang J."/>
            <person name="Zhang H."/>
            <person name="Yu L."/>
            <person name="Shigenobu S."/>
            <person name="Wang J."/>
            <person name="Liu J."/>
            <person name="Flicek P."/>
            <person name="Searle S."/>
            <person name="Wang J."/>
            <person name="Kuratani S."/>
            <person name="Yin Y."/>
            <person name="Aken B."/>
            <person name="Zhang G."/>
            <person name="Irie N."/>
        </authorList>
    </citation>
    <scope>NUCLEOTIDE SEQUENCE [LARGE SCALE GENOMIC DNA]</scope>
</reference>
<protein>
    <submittedName>
        <fullName evidence="2">Uncharacterized protein</fullName>
    </submittedName>
</protein>
<gene>
    <name evidence="2" type="ORF">UY3_16082</name>
</gene>
<feature type="region of interest" description="Disordered" evidence="1">
    <location>
        <begin position="50"/>
        <end position="75"/>
    </location>
</feature>
<proteinExistence type="predicted"/>
<dbReference type="EMBL" id="KB575888">
    <property type="protein sequence ID" value="EMP26833.1"/>
    <property type="molecule type" value="Genomic_DNA"/>
</dbReference>
<organism evidence="2 3">
    <name type="scientific">Chelonia mydas</name>
    <name type="common">Green sea-turtle</name>
    <name type="synonym">Chelonia agassizi</name>
    <dbReference type="NCBI Taxonomy" id="8469"/>
    <lineage>
        <taxon>Eukaryota</taxon>
        <taxon>Metazoa</taxon>
        <taxon>Chordata</taxon>
        <taxon>Craniata</taxon>
        <taxon>Vertebrata</taxon>
        <taxon>Euteleostomi</taxon>
        <taxon>Archelosauria</taxon>
        <taxon>Testudinata</taxon>
        <taxon>Testudines</taxon>
        <taxon>Cryptodira</taxon>
        <taxon>Durocryptodira</taxon>
        <taxon>Americhelydia</taxon>
        <taxon>Chelonioidea</taxon>
        <taxon>Cheloniidae</taxon>
        <taxon>Chelonia</taxon>
    </lineage>
</organism>
<accession>M7B401</accession>
<evidence type="ECO:0000313" key="3">
    <source>
        <dbReference type="Proteomes" id="UP000031443"/>
    </source>
</evidence>